<keyword evidence="3" id="KW-1185">Reference proteome</keyword>
<reference evidence="2 3" key="1">
    <citation type="journal article" date="2015" name="Genome Announc.">
        <title>Genome Sequence of Lactobacillus curieae CCTCC M 2011381T, a Novel Producer of Gamma-aminobutyric Acid.</title>
        <authorList>
            <person name="Wang Y."/>
            <person name="Wang Y."/>
            <person name="Lang C."/>
            <person name="Wei D."/>
            <person name="Xu P."/>
            <person name="Xie J."/>
        </authorList>
    </citation>
    <scope>NUCLEOTIDE SEQUENCE [LARGE SCALE GENOMIC DNA]</scope>
    <source>
        <strain evidence="2 3">CCTCC M 2011381</strain>
    </source>
</reference>
<organism evidence="2 3">
    <name type="scientific">Lentilactobacillus curieae</name>
    <dbReference type="NCBI Taxonomy" id="1138822"/>
    <lineage>
        <taxon>Bacteria</taxon>
        <taxon>Bacillati</taxon>
        <taxon>Bacillota</taxon>
        <taxon>Bacilli</taxon>
        <taxon>Lactobacillales</taxon>
        <taxon>Lactobacillaceae</taxon>
        <taxon>Lentilactobacillus</taxon>
    </lineage>
</organism>
<keyword evidence="1" id="KW-0732">Signal</keyword>
<evidence type="ECO:0008006" key="4">
    <source>
        <dbReference type="Google" id="ProtNLM"/>
    </source>
</evidence>
<evidence type="ECO:0000256" key="1">
    <source>
        <dbReference type="SAM" id="SignalP"/>
    </source>
</evidence>
<gene>
    <name evidence="2" type="ORF">PL11_007515</name>
</gene>
<dbReference type="EMBL" id="CP018906">
    <property type="protein sequence ID" value="AQW21770.1"/>
    <property type="molecule type" value="Genomic_DNA"/>
</dbReference>
<dbReference type="OrthoDB" id="2329980at2"/>
<accession>A0A1S6QJI8</accession>
<feature type="chain" id="PRO_5010564624" description="D-alanyl-D-alanine carboxypeptidase" evidence="1">
    <location>
        <begin position="30"/>
        <end position="286"/>
    </location>
</feature>
<proteinExistence type="predicted"/>
<dbReference type="Proteomes" id="UP000030361">
    <property type="component" value="Chromosome"/>
</dbReference>
<name>A0A1S6QJI8_9LACO</name>
<dbReference type="KEGG" id="lcu:PL11_007515"/>
<protein>
    <recommendedName>
        <fullName evidence="4">D-alanyl-D-alanine carboxypeptidase</fullName>
    </recommendedName>
</protein>
<feature type="signal peptide" evidence="1">
    <location>
        <begin position="1"/>
        <end position="29"/>
    </location>
</feature>
<dbReference type="RefSeq" id="WP_052127798.1">
    <property type="nucleotide sequence ID" value="NZ_CP018906.1"/>
</dbReference>
<evidence type="ECO:0000313" key="3">
    <source>
        <dbReference type="Proteomes" id="UP000030361"/>
    </source>
</evidence>
<sequence length="286" mass="31430">MNKKFTSILITGLFAAGVGLAVQQPTAHAAYKWTKTKNYNNVPLRAKTKGTAYMWNWNHTKKLHNLKNYPHTTWYLSKSVKMVKGHKSGIYYQVTSGNGKVSGFVHRNYLKISTNNTTKGSSNSENSGTVGNSISAQNDLSSLPILTNYGSSNDYLHFVQSASKQAVSRMILKALPNAKLDLNLSKYAQNKGSLYWDDNAVNSIKYDVNAINSSVKELKNVEQLVNSLPSSNSLPTTSDLYNALTADGISANDRESFNGKIGFVILNHLKGREGGLYSGSSIFIMK</sequence>
<evidence type="ECO:0000313" key="2">
    <source>
        <dbReference type="EMBL" id="AQW21770.1"/>
    </source>
</evidence>
<dbReference type="AlphaFoldDB" id="A0A1S6QJI8"/>